<evidence type="ECO:0000313" key="3">
    <source>
        <dbReference type="EMBL" id="MBT8797237.1"/>
    </source>
</evidence>
<evidence type="ECO:0000256" key="1">
    <source>
        <dbReference type="SAM" id="Phobius"/>
    </source>
</evidence>
<dbReference type="InterPro" id="IPR012867">
    <property type="entry name" value="DUF1648"/>
</dbReference>
<keyword evidence="1" id="KW-0812">Transmembrane</keyword>
<sequence>MTTRAPSAVRRFVIVAVLLPAVITALSVLVQLWVTPSSPDPIAIHWGVSGLADGFGPVWVAPVTTAVVGIGVPLLLSASALNGLRRGDRGAAYRFMGALAAAMSVFIGTLVAGSVLIQRGLSDAAEAPSILPSLLLSGVLGVALGVVAWFVQPAEHASRGAVEVVAALDPPLGADERAVWLRTVRLGRSGLIVLASALLILILVAVITLAVSGSAAATVITVIVVVLMAATIAATSVFHVRVDADGLTVTSATGFPRVHVPLEDIQRVEVVEVVPMAEFGGWGLRWAPGGGFGVVMRSGSGIRVHRAGGRVFTVTVDDAESGAALLEALRVRKA</sequence>
<feature type="transmembrane region" description="Helical" evidence="1">
    <location>
        <begin position="217"/>
        <end position="238"/>
    </location>
</feature>
<comment type="caution">
    <text evidence="3">The sequence shown here is derived from an EMBL/GenBank/DDBJ whole genome shotgun (WGS) entry which is preliminary data.</text>
</comment>
<evidence type="ECO:0000313" key="4">
    <source>
        <dbReference type="Proteomes" id="UP000740605"/>
    </source>
</evidence>
<name>A0ABS5XRV4_9MICO</name>
<reference evidence="3 4" key="1">
    <citation type="submission" date="2021-03" db="EMBL/GenBank/DDBJ databases">
        <title>Microbacterium pauli sp. nov., isolated from microfiltered milk.</title>
        <authorList>
            <person name="Bellassi P."/>
            <person name="Fontana A."/>
            <person name="Callegari M.L."/>
            <person name="Lorenzo M."/>
            <person name="Cappa F."/>
        </authorList>
    </citation>
    <scope>NUCLEOTIDE SEQUENCE [LARGE SCALE GENOMIC DNA]</scope>
    <source>
        <strain evidence="3 4">DSM 18909</strain>
    </source>
</reference>
<dbReference type="EMBL" id="JAFLHG010000003">
    <property type="protein sequence ID" value="MBT8797237.1"/>
    <property type="molecule type" value="Genomic_DNA"/>
</dbReference>
<protein>
    <submittedName>
        <fullName evidence="3">DUF1648 domain-containing protein</fullName>
    </submittedName>
</protein>
<keyword evidence="4" id="KW-1185">Reference proteome</keyword>
<feature type="transmembrane region" description="Helical" evidence="1">
    <location>
        <begin position="12"/>
        <end position="34"/>
    </location>
</feature>
<evidence type="ECO:0000259" key="2">
    <source>
        <dbReference type="Pfam" id="PF07853"/>
    </source>
</evidence>
<dbReference type="RefSeq" id="WP_215486492.1">
    <property type="nucleotide sequence ID" value="NZ_BAAAPJ010000003.1"/>
</dbReference>
<feature type="domain" description="DUF1648" evidence="2">
    <location>
        <begin position="22"/>
        <end position="61"/>
    </location>
</feature>
<feature type="transmembrane region" description="Helical" evidence="1">
    <location>
        <begin position="191"/>
        <end position="211"/>
    </location>
</feature>
<keyword evidence="1" id="KW-1133">Transmembrane helix</keyword>
<feature type="transmembrane region" description="Helical" evidence="1">
    <location>
        <begin position="54"/>
        <end position="76"/>
    </location>
</feature>
<dbReference type="Pfam" id="PF07853">
    <property type="entry name" value="DUF1648"/>
    <property type="match status" value="1"/>
</dbReference>
<proteinExistence type="predicted"/>
<keyword evidence="1" id="KW-0472">Membrane</keyword>
<organism evidence="3 4">
    <name type="scientific">Microbacterium flavum</name>
    <dbReference type="NCBI Taxonomy" id="415216"/>
    <lineage>
        <taxon>Bacteria</taxon>
        <taxon>Bacillati</taxon>
        <taxon>Actinomycetota</taxon>
        <taxon>Actinomycetes</taxon>
        <taxon>Micrococcales</taxon>
        <taxon>Microbacteriaceae</taxon>
        <taxon>Microbacterium</taxon>
    </lineage>
</organism>
<feature type="transmembrane region" description="Helical" evidence="1">
    <location>
        <begin position="97"/>
        <end position="117"/>
    </location>
</feature>
<dbReference type="Proteomes" id="UP000740605">
    <property type="component" value="Unassembled WGS sequence"/>
</dbReference>
<accession>A0ABS5XRV4</accession>
<feature type="transmembrane region" description="Helical" evidence="1">
    <location>
        <begin position="129"/>
        <end position="151"/>
    </location>
</feature>
<gene>
    <name evidence="3" type="ORF">J0P97_04010</name>
</gene>